<protein>
    <submittedName>
        <fullName evidence="2">Uncharacterized protein</fullName>
    </submittedName>
</protein>
<evidence type="ECO:0000256" key="1">
    <source>
        <dbReference type="SAM" id="Phobius"/>
    </source>
</evidence>
<evidence type="ECO:0000313" key="2">
    <source>
        <dbReference type="EMBL" id="PMQ21907.1"/>
    </source>
</evidence>
<evidence type="ECO:0000313" key="3">
    <source>
        <dbReference type="Proteomes" id="UP000235739"/>
    </source>
</evidence>
<accession>A0A2N7S714</accession>
<dbReference type="RefSeq" id="WP_102598321.1">
    <property type="nucleotide sequence ID" value="NZ_JBQDKG010000092.1"/>
</dbReference>
<dbReference type="AlphaFoldDB" id="A0A2N7S714"/>
<comment type="caution">
    <text evidence="2">The sequence shown here is derived from an EMBL/GenBank/DDBJ whole genome shotgun (WGS) entry which is preliminary data.</text>
</comment>
<dbReference type="EMBL" id="PNQX01000001">
    <property type="protein sequence ID" value="PMQ21907.1"/>
    <property type="molecule type" value="Genomic_DNA"/>
</dbReference>
<keyword evidence="1" id="KW-0472">Membrane</keyword>
<feature type="transmembrane region" description="Helical" evidence="1">
    <location>
        <begin position="12"/>
        <end position="36"/>
    </location>
</feature>
<name>A0A2N7S714_9MICC</name>
<organism evidence="2 3">
    <name type="scientific">Glutamicibacter arilaitensis</name>
    <dbReference type="NCBI Taxonomy" id="256701"/>
    <lineage>
        <taxon>Bacteria</taxon>
        <taxon>Bacillati</taxon>
        <taxon>Actinomycetota</taxon>
        <taxon>Actinomycetes</taxon>
        <taxon>Micrococcales</taxon>
        <taxon>Micrococcaceae</taxon>
        <taxon>Glutamicibacter</taxon>
    </lineage>
</organism>
<keyword evidence="1" id="KW-0812">Transmembrane</keyword>
<sequence>MTQSVKKIRQAGLGMTTGAMFIAWTLGLVGVVMLILGGATAAALVILAAAILQAGAMIAEAIYRSRS</sequence>
<keyword evidence="1" id="KW-1133">Transmembrane helix</keyword>
<gene>
    <name evidence="2" type="ORF">CIK84_10445</name>
</gene>
<dbReference type="Proteomes" id="UP000235739">
    <property type="component" value="Unassembled WGS sequence"/>
</dbReference>
<proteinExistence type="predicted"/>
<feature type="transmembrane region" description="Helical" evidence="1">
    <location>
        <begin position="42"/>
        <end position="63"/>
    </location>
</feature>
<reference evidence="2 3" key="1">
    <citation type="journal article" date="2017" name="Elife">
        <title>Extensive horizontal gene transfer in cheese-associated bacteria.</title>
        <authorList>
            <person name="Bonham K.S."/>
            <person name="Wolfe B.E."/>
            <person name="Dutton R.J."/>
        </authorList>
    </citation>
    <scope>NUCLEOTIDE SEQUENCE [LARGE SCALE GENOMIC DNA]</scope>
    <source>
        <strain evidence="2 3">JB182</strain>
    </source>
</reference>